<dbReference type="PROSITE" id="PS51643">
    <property type="entry name" value="HD_CAS3"/>
    <property type="match status" value="1"/>
</dbReference>
<dbReference type="GO" id="GO:0004519">
    <property type="term" value="F:endonuclease activity"/>
    <property type="evidence" value="ECO:0007669"/>
    <property type="project" value="UniProtKB-KW"/>
</dbReference>
<feature type="domain" description="HD Cas3-type" evidence="11">
    <location>
        <begin position="26"/>
        <end position="245"/>
    </location>
</feature>
<dbReference type="NCBIfam" id="TIGR01596">
    <property type="entry name" value="cas3_HD"/>
    <property type="match status" value="1"/>
</dbReference>
<evidence type="ECO:0000313" key="13">
    <source>
        <dbReference type="Proteomes" id="UP000286268"/>
    </source>
</evidence>
<evidence type="ECO:0000259" key="10">
    <source>
        <dbReference type="PROSITE" id="PS51192"/>
    </source>
</evidence>
<dbReference type="PROSITE" id="PS51192">
    <property type="entry name" value="HELICASE_ATP_BIND_1"/>
    <property type="match status" value="1"/>
</dbReference>
<dbReference type="OrthoDB" id="9810236at2"/>
<dbReference type="Gene3D" id="3.40.50.300">
    <property type="entry name" value="P-loop containing nucleotide triphosphate hydrolases"/>
    <property type="match status" value="2"/>
</dbReference>
<keyword evidence="12" id="KW-0255">Endonuclease</keyword>
<keyword evidence="13" id="KW-1185">Reference proteome</keyword>
<keyword evidence="8" id="KW-0067">ATP-binding</keyword>
<dbReference type="AlphaFoldDB" id="A0A410DWP1"/>
<keyword evidence="3" id="KW-0540">Nuclease</keyword>
<name>A0A410DWP1_9CLOT</name>
<dbReference type="InterPro" id="IPR038257">
    <property type="entry name" value="CRISPR-assoc_Cas3_HD_sf"/>
</dbReference>
<dbReference type="SUPFAM" id="SSF52540">
    <property type="entry name" value="P-loop containing nucleoside triphosphate hydrolases"/>
    <property type="match status" value="1"/>
</dbReference>
<comment type="similarity">
    <text evidence="2">In the central section; belongs to the CRISPR-associated helicase Cas3 family.</text>
</comment>
<dbReference type="KEGG" id="cmah:C1I91_18600"/>
<evidence type="ECO:0000256" key="5">
    <source>
        <dbReference type="ARBA" id="ARBA00022741"/>
    </source>
</evidence>
<dbReference type="Pfam" id="PF00270">
    <property type="entry name" value="DEAD"/>
    <property type="match status" value="1"/>
</dbReference>
<keyword evidence="9" id="KW-0051">Antiviral defense</keyword>
<feature type="domain" description="Helicase ATP-binding" evidence="10">
    <location>
        <begin position="316"/>
        <end position="516"/>
    </location>
</feature>
<dbReference type="NCBIfam" id="TIGR01587">
    <property type="entry name" value="cas3_core"/>
    <property type="match status" value="1"/>
</dbReference>
<dbReference type="InterPro" id="IPR006474">
    <property type="entry name" value="Helicase_Cas3_CRISPR-ass_core"/>
</dbReference>
<dbReference type="InterPro" id="IPR054712">
    <property type="entry name" value="Cas3-like_dom"/>
</dbReference>
<evidence type="ECO:0000313" key="12">
    <source>
        <dbReference type="EMBL" id="QAA33495.1"/>
    </source>
</evidence>
<dbReference type="GO" id="GO:0003676">
    <property type="term" value="F:nucleic acid binding"/>
    <property type="evidence" value="ECO:0007669"/>
    <property type="project" value="InterPro"/>
</dbReference>
<protein>
    <submittedName>
        <fullName evidence="12">CRISPR-associated helicase/endonuclease Cas3</fullName>
    </submittedName>
</protein>
<organism evidence="12 13">
    <name type="scientific">Clostridium manihotivorum</name>
    <dbReference type="NCBI Taxonomy" id="2320868"/>
    <lineage>
        <taxon>Bacteria</taxon>
        <taxon>Bacillati</taxon>
        <taxon>Bacillota</taxon>
        <taxon>Clostridia</taxon>
        <taxon>Eubacteriales</taxon>
        <taxon>Clostridiaceae</taxon>
        <taxon>Clostridium</taxon>
    </lineage>
</organism>
<keyword evidence="5" id="KW-0547">Nucleotide-binding</keyword>
<dbReference type="InterPro" id="IPR011545">
    <property type="entry name" value="DEAD/DEAH_box_helicase_dom"/>
</dbReference>
<dbReference type="EMBL" id="CP025746">
    <property type="protein sequence ID" value="QAA33495.1"/>
    <property type="molecule type" value="Genomic_DNA"/>
</dbReference>
<sequence>MYFKREYNVDLSNLINNKVPFYAHKKTGKQETLQEHTNLCAKYFKRIITSRNLESIFLNFEKLCLKDISEEGKELFRELLINTVLFHDIGKINPIFQKKNMENNIRGSEKFSQIGSKHSIISSVLYIDYYIKRVTNLPKSDVNEIILFLYLNAYVISKHHGDLDVFYKFLKLFDEDEDGYNVIEILKDNGKTVYNHDLNINRNMAKKICELVKISLVKNTEDSNGIYIYIYEKLIFSLLVAADFYSTTEFMNDVELEEFGDIRGIEEFYDIYKCTGIYKVIRQYEQKQYNEKKNLGNEKNINILRTEMFLDAEKELEKNIENNIFFLEAPTGSGKSNVSMNLSFKLLEQNNNLRKIYYVYPFNTLVEQNLQSLKKIFGYHKEIFNKISVINSISPIKLDEVKKKGKYEEDDYNYYAKALLNRQFLNYPMILTTHVSIFKTMFNASKESAFAFHQLANSVIVLDEIQSYKNIIWTEIITFLKAFAKLLNIKVIIMSATLPDLNLLIGSIEGTTNLILNRDKYFSNPLFRDRVKVDYELMNSSEVMEDLYEHVKKNSFLGKKVLIEFIKKDSAYSFFRRLKSDEDISCRIELMTGDDNSIERERILDEVKNDGGLILVATQVIEAGVDIDMDIGYKDISKLDSDEQFLGRINRSCTKTGIVHFFNLDDTKSIYSNDVRVNNSLSLIDESMKRVLLNKDFGEYYKKVLEAIIKIYNESFSDSNIKEFFNEAVEKFNFKKVEERMKLIDDNSWSMSVFLSSVIERSDGTIINGNEVWEEYRRLLQNSSMDYAENKVKLSEVRSKMNYFIYEIKKNDNFIYNERLGELYFIENGEDYFEDGKLNKEKFISGVGVFI</sequence>
<dbReference type="CDD" id="cd09641">
    <property type="entry name" value="Cas3''_I"/>
    <property type="match status" value="1"/>
</dbReference>
<evidence type="ECO:0000256" key="9">
    <source>
        <dbReference type="ARBA" id="ARBA00023118"/>
    </source>
</evidence>
<keyword evidence="6" id="KW-0378">Hydrolase</keyword>
<dbReference type="GO" id="GO:0016787">
    <property type="term" value="F:hydrolase activity"/>
    <property type="evidence" value="ECO:0007669"/>
    <property type="project" value="UniProtKB-KW"/>
</dbReference>
<evidence type="ECO:0000256" key="1">
    <source>
        <dbReference type="ARBA" id="ARBA00006847"/>
    </source>
</evidence>
<dbReference type="GO" id="GO:0046872">
    <property type="term" value="F:metal ion binding"/>
    <property type="evidence" value="ECO:0007669"/>
    <property type="project" value="UniProtKB-KW"/>
</dbReference>
<dbReference type="SMART" id="SM00487">
    <property type="entry name" value="DEXDc"/>
    <property type="match status" value="1"/>
</dbReference>
<proteinExistence type="inferred from homology"/>
<gene>
    <name evidence="12" type="ORF">C1I91_18600</name>
</gene>
<dbReference type="Gene3D" id="1.10.3210.30">
    <property type="match status" value="1"/>
</dbReference>
<dbReference type="GO" id="GO:0004386">
    <property type="term" value="F:helicase activity"/>
    <property type="evidence" value="ECO:0007669"/>
    <property type="project" value="UniProtKB-KW"/>
</dbReference>
<dbReference type="Pfam" id="PF22590">
    <property type="entry name" value="Cas3-like_C_2"/>
    <property type="match status" value="1"/>
</dbReference>
<dbReference type="RefSeq" id="WP_128214218.1">
    <property type="nucleotide sequence ID" value="NZ_CP025746.1"/>
</dbReference>
<dbReference type="SMART" id="SM00490">
    <property type="entry name" value="HELICc"/>
    <property type="match status" value="1"/>
</dbReference>
<dbReference type="GO" id="GO:0005524">
    <property type="term" value="F:ATP binding"/>
    <property type="evidence" value="ECO:0007669"/>
    <property type="project" value="UniProtKB-KW"/>
</dbReference>
<dbReference type="GO" id="GO:0051607">
    <property type="term" value="P:defense response to virus"/>
    <property type="evidence" value="ECO:0007669"/>
    <property type="project" value="UniProtKB-KW"/>
</dbReference>
<dbReference type="InterPro" id="IPR014001">
    <property type="entry name" value="Helicase_ATP-bd"/>
</dbReference>
<dbReference type="InterPro" id="IPR006483">
    <property type="entry name" value="CRISPR-assoc_Cas3_HD"/>
</dbReference>
<dbReference type="Proteomes" id="UP000286268">
    <property type="component" value="Chromosome"/>
</dbReference>
<keyword evidence="7" id="KW-0347">Helicase</keyword>
<evidence type="ECO:0000256" key="8">
    <source>
        <dbReference type="ARBA" id="ARBA00022840"/>
    </source>
</evidence>
<dbReference type="InterPro" id="IPR001650">
    <property type="entry name" value="Helicase_C-like"/>
</dbReference>
<reference evidence="12 13" key="1">
    <citation type="submission" date="2018-01" db="EMBL/GenBank/DDBJ databases">
        <title>Genome Sequencing and Assembly of Anaerobacter polyendosporus strain CT4.</title>
        <authorList>
            <person name="Tachaapaikoon C."/>
            <person name="Sutheeworapong S."/>
            <person name="Jenjaroenpun P."/>
            <person name="Wongsurawat T."/>
            <person name="Nookeaw I."/>
            <person name="Cheawchanlertfa P."/>
            <person name="Kosugi A."/>
            <person name="Cheevadhanarak S."/>
            <person name="Ratanakhanokchai K."/>
        </authorList>
    </citation>
    <scope>NUCLEOTIDE SEQUENCE [LARGE SCALE GENOMIC DNA]</scope>
    <source>
        <strain evidence="12 13">CT4</strain>
    </source>
</reference>
<dbReference type="InterPro" id="IPR027417">
    <property type="entry name" value="P-loop_NTPase"/>
</dbReference>
<evidence type="ECO:0000256" key="3">
    <source>
        <dbReference type="ARBA" id="ARBA00022722"/>
    </source>
</evidence>
<evidence type="ECO:0000256" key="6">
    <source>
        <dbReference type="ARBA" id="ARBA00022801"/>
    </source>
</evidence>
<evidence type="ECO:0000259" key="11">
    <source>
        <dbReference type="PROSITE" id="PS51643"/>
    </source>
</evidence>
<evidence type="ECO:0000256" key="4">
    <source>
        <dbReference type="ARBA" id="ARBA00022723"/>
    </source>
</evidence>
<comment type="similarity">
    <text evidence="1">In the N-terminal section; belongs to the CRISPR-associated nuclease Cas3-HD family.</text>
</comment>
<accession>A0A410DWP1</accession>
<evidence type="ECO:0000256" key="2">
    <source>
        <dbReference type="ARBA" id="ARBA00009046"/>
    </source>
</evidence>
<evidence type="ECO:0000256" key="7">
    <source>
        <dbReference type="ARBA" id="ARBA00022806"/>
    </source>
</evidence>
<keyword evidence="4" id="KW-0479">Metal-binding</keyword>